<accession>A0A380T9N5</accession>
<evidence type="ECO:0008006" key="2">
    <source>
        <dbReference type="Google" id="ProtNLM"/>
    </source>
</evidence>
<dbReference type="PIRSF" id="PIRSF031780">
    <property type="entry name" value="UCP031780"/>
    <property type="match status" value="1"/>
</dbReference>
<dbReference type="EMBL" id="UIDG01000063">
    <property type="protein sequence ID" value="SUS04898.1"/>
    <property type="molecule type" value="Genomic_DNA"/>
</dbReference>
<dbReference type="InterPro" id="IPR009945">
    <property type="entry name" value="ATPase_inh_sub_z"/>
</dbReference>
<gene>
    <name evidence="1" type="ORF">DF3PB_1550008</name>
</gene>
<organism evidence="1">
    <name type="scientific">metagenome</name>
    <dbReference type="NCBI Taxonomy" id="256318"/>
    <lineage>
        <taxon>unclassified sequences</taxon>
        <taxon>metagenomes</taxon>
    </lineage>
</organism>
<dbReference type="Gene3D" id="1.10.790.20">
    <property type="entry name" value="Domain of unknown function DUF1476"/>
    <property type="match status" value="1"/>
</dbReference>
<dbReference type="InterPro" id="IPR038293">
    <property type="entry name" value="ATPase_inh_sub_z_sf"/>
</dbReference>
<proteinExistence type="predicted"/>
<sequence>MTDAFREIEKSHEAKFKLDEERQFKAQSRCNRRLGAWAAERMGLAGSKAGDYAQALVLYNLDHPEPHAVIAKIERDFAAAGVQVAEREIIAHCERFRAEALEELLSVYPDPLDADHMQIGG</sequence>
<protein>
    <recommendedName>
        <fullName evidence="2">Aldolase</fullName>
    </recommendedName>
</protein>
<evidence type="ECO:0000313" key="1">
    <source>
        <dbReference type="EMBL" id="SUS04898.1"/>
    </source>
</evidence>
<dbReference type="AlphaFoldDB" id="A0A380T9N5"/>
<name>A0A380T9N5_9ZZZZ</name>
<dbReference type="Pfam" id="PF07345">
    <property type="entry name" value="ATPaseInh_sub_z"/>
    <property type="match status" value="1"/>
</dbReference>
<reference evidence="1" key="1">
    <citation type="submission" date="2018-07" db="EMBL/GenBank/DDBJ databases">
        <authorList>
            <person name="Quirk P.G."/>
            <person name="Krulwich T.A."/>
        </authorList>
    </citation>
    <scope>NUCLEOTIDE SEQUENCE</scope>
</reference>